<name>A0A1G8FD78_ANETH</name>
<evidence type="ECO:0008006" key="3">
    <source>
        <dbReference type="Google" id="ProtNLM"/>
    </source>
</evidence>
<sequence length="283" mass="33356">MSNIKLSIDRIVIEYRDVYWTFFNPFKQSICDYYGIKEYIGKMGFKYHLHIRECPDRYFHISYQPYHEPKSMKHTLRIETHPDHLEHFQPILDGLKVNASSIWFVRCDVAFDIPCPMNQVFTASRTGRRMNLYEGTRYYGKKSQRQQVGYCRVYDKCKEQKERKRKKVVGALTRVEIVYNPEEKIPIGSLVQFPPTFNNLYSCSILTDVTPLKPEKRAMVLAVQQGLMTLDDFMPYHRRAIQQRLLESQKTVDFDQIAQEQWEENVTVPCALLCGMVSRVKAG</sequence>
<proteinExistence type="predicted"/>
<gene>
    <name evidence="1" type="ORF">SAMN04489735_10634</name>
</gene>
<evidence type="ECO:0000313" key="2">
    <source>
        <dbReference type="Proteomes" id="UP000198956"/>
    </source>
</evidence>
<reference evidence="1 2" key="1">
    <citation type="submission" date="2016-10" db="EMBL/GenBank/DDBJ databases">
        <authorList>
            <person name="de Groot N.N."/>
        </authorList>
    </citation>
    <scope>NUCLEOTIDE SEQUENCE [LARGE SCALE GENOMIC DNA]</scope>
    <source>
        <strain evidence="1 2">L 420-91</strain>
    </source>
</reference>
<evidence type="ECO:0000313" key="1">
    <source>
        <dbReference type="EMBL" id="SDH80055.1"/>
    </source>
</evidence>
<dbReference type="EMBL" id="FNDE01000063">
    <property type="protein sequence ID" value="SDH80055.1"/>
    <property type="molecule type" value="Genomic_DNA"/>
</dbReference>
<dbReference type="OrthoDB" id="2731238at2"/>
<protein>
    <recommendedName>
        <fullName evidence="3">Replication initiation factor</fullName>
    </recommendedName>
</protein>
<organism evidence="1 2">
    <name type="scientific">Aneurinibacillus thermoaerophilus</name>
    <dbReference type="NCBI Taxonomy" id="143495"/>
    <lineage>
        <taxon>Bacteria</taxon>
        <taxon>Bacillati</taxon>
        <taxon>Bacillota</taxon>
        <taxon>Bacilli</taxon>
        <taxon>Bacillales</taxon>
        <taxon>Paenibacillaceae</taxon>
        <taxon>Aneurinibacillus group</taxon>
        <taxon>Aneurinibacillus</taxon>
    </lineage>
</organism>
<dbReference type="RefSeq" id="WP_091261501.1">
    <property type="nucleotide sequence ID" value="NZ_FNDE01000063.1"/>
</dbReference>
<accession>A0A1G8FD78</accession>
<dbReference type="AlphaFoldDB" id="A0A1G8FD78"/>
<dbReference type="Proteomes" id="UP000198956">
    <property type="component" value="Unassembled WGS sequence"/>
</dbReference>